<sequence length="99" mass="11469">MGFPSIHDTYRPKKVYFPTHKRVTNIFQLSVFQKSQHIFQEKTRSIFPNSRTFSGAFLRSPGKSVGIFGKPMVGKCSLGLCASYSRYIVCRYHEWLENT</sequence>
<accession>A0A8D9AW81</accession>
<protein>
    <submittedName>
        <fullName evidence="1">Uncharacterized protein</fullName>
    </submittedName>
</protein>
<dbReference type="EMBL" id="HBUF01586202">
    <property type="protein sequence ID" value="CAG6771877.1"/>
    <property type="molecule type" value="Transcribed_RNA"/>
</dbReference>
<organism evidence="1">
    <name type="scientific">Cacopsylla melanoneura</name>
    <dbReference type="NCBI Taxonomy" id="428564"/>
    <lineage>
        <taxon>Eukaryota</taxon>
        <taxon>Metazoa</taxon>
        <taxon>Ecdysozoa</taxon>
        <taxon>Arthropoda</taxon>
        <taxon>Hexapoda</taxon>
        <taxon>Insecta</taxon>
        <taxon>Pterygota</taxon>
        <taxon>Neoptera</taxon>
        <taxon>Paraneoptera</taxon>
        <taxon>Hemiptera</taxon>
        <taxon>Sternorrhyncha</taxon>
        <taxon>Psylloidea</taxon>
        <taxon>Psyllidae</taxon>
        <taxon>Psyllinae</taxon>
        <taxon>Cacopsylla</taxon>
    </lineage>
</organism>
<reference evidence="1" key="1">
    <citation type="submission" date="2021-05" db="EMBL/GenBank/DDBJ databases">
        <authorList>
            <person name="Alioto T."/>
            <person name="Alioto T."/>
            <person name="Gomez Garrido J."/>
        </authorList>
    </citation>
    <scope>NUCLEOTIDE SEQUENCE</scope>
</reference>
<evidence type="ECO:0000313" key="1">
    <source>
        <dbReference type="EMBL" id="CAG6771877.1"/>
    </source>
</evidence>
<dbReference type="AlphaFoldDB" id="A0A8D9AW81"/>
<name>A0A8D9AW81_9HEMI</name>
<proteinExistence type="predicted"/>